<comment type="caution">
    <text evidence="7">The sequence shown here is derived from an EMBL/GenBank/DDBJ whole genome shotgun (WGS) entry which is preliminary data.</text>
</comment>
<dbReference type="InterPro" id="IPR013042">
    <property type="entry name" value="DUF1592"/>
</dbReference>
<dbReference type="EMBL" id="DPIY01000002">
    <property type="protein sequence ID" value="HCT55986.1"/>
    <property type="molecule type" value="Genomic_DNA"/>
</dbReference>
<evidence type="ECO:0000259" key="2">
    <source>
        <dbReference type="Pfam" id="PF07624"/>
    </source>
</evidence>
<organism evidence="7 8">
    <name type="scientific">Gemmatimonas aurantiaca</name>
    <dbReference type="NCBI Taxonomy" id="173480"/>
    <lineage>
        <taxon>Bacteria</taxon>
        <taxon>Pseudomonadati</taxon>
        <taxon>Gemmatimonadota</taxon>
        <taxon>Gemmatimonadia</taxon>
        <taxon>Gemmatimonadales</taxon>
        <taxon>Gemmatimonadaceae</taxon>
        <taxon>Gemmatimonas</taxon>
    </lineage>
</organism>
<evidence type="ECO:0000259" key="4">
    <source>
        <dbReference type="Pfam" id="PF07627"/>
    </source>
</evidence>
<feature type="region of interest" description="Disordered" evidence="1">
    <location>
        <begin position="24"/>
        <end position="43"/>
    </location>
</feature>
<dbReference type="Proteomes" id="UP000264071">
    <property type="component" value="Unassembled WGS sequence"/>
</dbReference>
<gene>
    <name evidence="7" type="ORF">DGD08_02100</name>
</gene>
<dbReference type="Pfam" id="PF07637">
    <property type="entry name" value="PSD5"/>
    <property type="match status" value="1"/>
</dbReference>
<dbReference type="InterPro" id="IPR013043">
    <property type="entry name" value="DUF1595"/>
</dbReference>
<evidence type="ECO:0000259" key="3">
    <source>
        <dbReference type="Pfam" id="PF07626"/>
    </source>
</evidence>
<evidence type="ECO:0000313" key="7">
    <source>
        <dbReference type="EMBL" id="HCT55986.1"/>
    </source>
</evidence>
<dbReference type="Pfam" id="PF07626">
    <property type="entry name" value="PSD3"/>
    <property type="match status" value="1"/>
</dbReference>
<evidence type="ECO:0000313" key="8">
    <source>
        <dbReference type="Proteomes" id="UP000264071"/>
    </source>
</evidence>
<feature type="domain" description="DUF1595" evidence="6">
    <location>
        <begin position="436"/>
        <end position="496"/>
    </location>
</feature>
<evidence type="ECO:0000259" key="6">
    <source>
        <dbReference type="Pfam" id="PF07637"/>
    </source>
</evidence>
<dbReference type="InterPro" id="IPR011478">
    <property type="entry name" value="DUF1585"/>
</dbReference>
<accession>A0A3D4V4F1</accession>
<dbReference type="InterPro" id="IPR013039">
    <property type="entry name" value="DUF1588"/>
</dbReference>
<dbReference type="Pfam" id="PF07624">
    <property type="entry name" value="PSD2"/>
    <property type="match status" value="1"/>
</dbReference>
<feature type="domain" description="DUF1585" evidence="2">
    <location>
        <begin position="768"/>
        <end position="841"/>
    </location>
</feature>
<dbReference type="InterPro" id="IPR013036">
    <property type="entry name" value="DUF1587"/>
</dbReference>
<dbReference type="AlphaFoldDB" id="A0A3D4V4F1"/>
<dbReference type="Pfam" id="PF07631">
    <property type="entry name" value="PSD4"/>
    <property type="match status" value="1"/>
</dbReference>
<feature type="domain" description="DUF1587" evidence="3">
    <location>
        <begin position="182"/>
        <end position="245"/>
    </location>
</feature>
<name>A0A3D4V4F1_9BACT</name>
<protein>
    <submittedName>
        <fullName evidence="7">DUF1592 domain-containing protein</fullName>
    </submittedName>
</protein>
<evidence type="ECO:0000259" key="5">
    <source>
        <dbReference type="Pfam" id="PF07631"/>
    </source>
</evidence>
<reference evidence="7 8" key="1">
    <citation type="journal article" date="2018" name="Nat. Biotechnol.">
        <title>A standardized bacterial taxonomy based on genome phylogeny substantially revises the tree of life.</title>
        <authorList>
            <person name="Parks D.H."/>
            <person name="Chuvochina M."/>
            <person name="Waite D.W."/>
            <person name="Rinke C."/>
            <person name="Skarshewski A."/>
            <person name="Chaumeil P.A."/>
            <person name="Hugenholtz P."/>
        </authorList>
    </citation>
    <scope>NUCLEOTIDE SEQUENCE [LARGE SCALE GENOMIC DNA]</scope>
    <source>
        <strain evidence="7">UBA8844</strain>
    </source>
</reference>
<feature type="domain" description="DUF1588" evidence="4">
    <location>
        <begin position="654"/>
        <end position="754"/>
    </location>
</feature>
<proteinExistence type="predicted"/>
<feature type="domain" description="DUF1592" evidence="5">
    <location>
        <begin position="511"/>
        <end position="635"/>
    </location>
</feature>
<dbReference type="Pfam" id="PF07627">
    <property type="entry name" value="PSCyt3"/>
    <property type="match status" value="1"/>
</dbReference>
<evidence type="ECO:0000256" key="1">
    <source>
        <dbReference type="SAM" id="MobiDB-lite"/>
    </source>
</evidence>
<sequence length="867" mass="93976">MKSLVAAGSGCLVLLAIASLDRSSDPRVDRAPADAATAPTVSGTPTVPVAYDGSYDRFVDAVTAPTTAAPARATGHPVLRPGATVMNSAALDAVVKKSCAGCHSDSRKQGNLSLSNFDLATIGQTAPDVAEKMINKLRTGMMPPPGRAKPAGDTLQVLMETLERSMDARYAANPNPGSRAFQRLNRAEYERAVRDVLGLEIKASSWLPLDTKSANFDNIADVQMPSATLLDSYLDAASEISRLAVGDPKANVSTSTYKIARLASQLVEVDGAPAGTRGGTSVTHNFPADGEYVFTVALHAIPTGQLFASTAPFDEKIEIAVNGERVAILDIDRGMSQADPQGMDIRTKPVLVRAGPQRISATFLRTFEGPVNDNITPLGHSIADTQIGAQSGITVQAHIQNFAVTGPYNPTGVSDTPTRRRIFSCRPLAATEARPCAERIVQRLGAQAYRRPLSANDVKGLMAFYDEGAKDGGFELGVRQALEAMLSSPHFIFRIEEVPATAKGSVAVAGLDLASRLSFFLWGAPPDSQLVALGRSGRLQDTTVLLAQTKRLLKDPRSIALSTRFASQWLRLQDVELVHPDANQYPDFREQLADEMVEETELFFNHIVRENRSVLDVFSADYTFLNESLAKHYEIPGVVGANFRKVTYPKESHRAGILGHGSVLTLTSVANRTSPVLRGKWVMEVLMGSPPPPPPPNVPDLEKTGEAKDGRMLTTRERMEMHRENVSCNSCHQFIDPIGLALDNFDVMGRWRIRENGTPLDTRGDFYDGTKVSSPGELQAALLKRPVPLMRSFTQNLMAYALGRRVEYADAPAVRKIEVAARASNYKMHDFIYGVVKSDAFRKRSLVAHATPATHETIPTPADSRTR</sequence>